<keyword evidence="4" id="KW-1185">Reference proteome</keyword>
<dbReference type="SUPFAM" id="SSF49899">
    <property type="entry name" value="Concanavalin A-like lectins/glucanases"/>
    <property type="match status" value="1"/>
</dbReference>
<dbReference type="InterPro" id="IPR013320">
    <property type="entry name" value="ConA-like_dom_sf"/>
</dbReference>
<dbReference type="PANTHER" id="PTHR10963">
    <property type="entry name" value="GLYCOSYL HYDROLASE-RELATED"/>
    <property type="match status" value="1"/>
</dbReference>
<dbReference type="KEGG" id="dlu:A6035_00260"/>
<sequence length="307" mass="33371">MSRRGGGVRGTRRWWASIGAAVLTVAVVSSCSVDIYLGSGRVDADESTAPAPTDGTVRPQRVANNGERLILDEEFAGTELDAGVWNTCHWWDEGGCTIATNDELEWYLPGQVRVADGVLRLTAERRDAIGADGEYFPYVSGMVSTGPPVHQAPAKLAFTYGTVEVAFRAPLGAGLWPAVWMLPASESSKPEIDIFEAVGQRPRTAGMYLHPSPESGTERSFHHHQLPPGEDLADTHVVRLQWSPERLDFFFDGDKVWEVTGPQVPDEPMYLVINLAVGGEYGGTPDPAAFPATFEIDYARIWSGGAR</sequence>
<proteinExistence type="inferred from homology"/>
<dbReference type="InterPro" id="IPR050546">
    <property type="entry name" value="Glycosyl_Hydrlase_16"/>
</dbReference>
<dbReference type="RefSeq" id="WP_108846133.1">
    <property type="nucleotide sequence ID" value="NZ_CP015449.1"/>
</dbReference>
<dbReference type="PROSITE" id="PS51257">
    <property type="entry name" value="PROKAR_LIPOPROTEIN"/>
    <property type="match status" value="1"/>
</dbReference>
<dbReference type="InterPro" id="IPR000757">
    <property type="entry name" value="Beta-glucanase-like"/>
</dbReference>
<evidence type="ECO:0000256" key="1">
    <source>
        <dbReference type="ARBA" id="ARBA00006865"/>
    </source>
</evidence>
<dbReference type="GO" id="GO:0004553">
    <property type="term" value="F:hydrolase activity, hydrolyzing O-glycosyl compounds"/>
    <property type="evidence" value="ECO:0007669"/>
    <property type="project" value="InterPro"/>
</dbReference>
<dbReference type="AlphaFoldDB" id="A0A2S1R3P7"/>
<dbReference type="OrthoDB" id="9809583at2"/>
<feature type="domain" description="GH16" evidence="2">
    <location>
        <begin position="44"/>
        <end position="307"/>
    </location>
</feature>
<protein>
    <recommendedName>
        <fullName evidence="2">GH16 domain-containing protein</fullName>
    </recommendedName>
</protein>
<evidence type="ECO:0000259" key="2">
    <source>
        <dbReference type="PROSITE" id="PS51762"/>
    </source>
</evidence>
<dbReference type="Proteomes" id="UP000244928">
    <property type="component" value="Chromosome"/>
</dbReference>
<accession>A0A2S1R3P7</accession>
<dbReference type="Pfam" id="PF00722">
    <property type="entry name" value="Glyco_hydro_16"/>
    <property type="match status" value="1"/>
</dbReference>
<gene>
    <name evidence="3" type="ORF">A6035_00260</name>
</gene>
<name>A0A2S1R3P7_9ACTN</name>
<dbReference type="PROSITE" id="PS51762">
    <property type="entry name" value="GH16_2"/>
    <property type="match status" value="1"/>
</dbReference>
<dbReference type="PANTHER" id="PTHR10963:SF55">
    <property type="entry name" value="GLYCOSIDE HYDROLASE FAMILY 16 PROTEIN"/>
    <property type="match status" value="1"/>
</dbReference>
<reference evidence="3 4" key="1">
    <citation type="submission" date="2016-04" db="EMBL/GenBank/DDBJ databases">
        <title>Complete genome sequence of Dietzia lutea YIM 80766T, a strain isolated from desert soil in Egypt.</title>
        <authorList>
            <person name="Zhao J."/>
            <person name="Hu B."/>
            <person name="Geng S."/>
            <person name="Nie Y."/>
            <person name="Tang Y."/>
        </authorList>
    </citation>
    <scope>NUCLEOTIDE SEQUENCE [LARGE SCALE GENOMIC DNA]</scope>
    <source>
        <strain evidence="3 4">YIM 80766</strain>
    </source>
</reference>
<dbReference type="CDD" id="cd08023">
    <property type="entry name" value="GH16_laminarinase_like"/>
    <property type="match status" value="1"/>
</dbReference>
<evidence type="ECO:0000313" key="3">
    <source>
        <dbReference type="EMBL" id="AWH90872.1"/>
    </source>
</evidence>
<dbReference type="Gene3D" id="2.60.120.200">
    <property type="match status" value="1"/>
</dbReference>
<dbReference type="EMBL" id="CP015449">
    <property type="protein sequence ID" value="AWH90872.1"/>
    <property type="molecule type" value="Genomic_DNA"/>
</dbReference>
<evidence type="ECO:0000313" key="4">
    <source>
        <dbReference type="Proteomes" id="UP000244928"/>
    </source>
</evidence>
<comment type="similarity">
    <text evidence="1">Belongs to the glycosyl hydrolase 16 family.</text>
</comment>
<dbReference type="GO" id="GO:0005975">
    <property type="term" value="P:carbohydrate metabolic process"/>
    <property type="evidence" value="ECO:0007669"/>
    <property type="project" value="InterPro"/>
</dbReference>
<organism evidence="3 4">
    <name type="scientific">Dietzia lutea</name>
    <dbReference type="NCBI Taxonomy" id="546160"/>
    <lineage>
        <taxon>Bacteria</taxon>
        <taxon>Bacillati</taxon>
        <taxon>Actinomycetota</taxon>
        <taxon>Actinomycetes</taxon>
        <taxon>Mycobacteriales</taxon>
        <taxon>Dietziaceae</taxon>
        <taxon>Dietzia</taxon>
    </lineage>
</organism>